<keyword evidence="5" id="KW-0378">Hydrolase</keyword>
<evidence type="ECO:0000256" key="5">
    <source>
        <dbReference type="ARBA" id="ARBA00022801"/>
    </source>
</evidence>
<name>A0A644VRY0_9ZZZZ</name>
<organism evidence="10">
    <name type="scientific">bioreactor metagenome</name>
    <dbReference type="NCBI Taxonomy" id="1076179"/>
    <lineage>
        <taxon>unclassified sequences</taxon>
        <taxon>metagenomes</taxon>
        <taxon>ecological metagenomes</taxon>
    </lineage>
</organism>
<keyword evidence="6" id="KW-0788">Thiol protease</keyword>
<dbReference type="InterPro" id="IPR036779">
    <property type="entry name" value="LysM_dom_sf"/>
</dbReference>
<dbReference type="CDD" id="cd00118">
    <property type="entry name" value="LysM"/>
    <property type="match status" value="1"/>
</dbReference>
<dbReference type="PANTHER" id="PTHR47360">
    <property type="entry name" value="MUREIN DD-ENDOPEPTIDASE MEPS/MUREIN LD-CARBOXYPEPTIDASE"/>
    <property type="match status" value="1"/>
</dbReference>
<comment type="caution">
    <text evidence="10">The sequence shown here is derived from an EMBL/GenBank/DDBJ whole genome shotgun (WGS) entry which is preliminary data.</text>
</comment>
<evidence type="ECO:0000313" key="10">
    <source>
        <dbReference type="EMBL" id="MPL94155.1"/>
    </source>
</evidence>
<sequence>MHVYLKILILMTGLSLFSVTYAQQVDSTLITTISTDTTFNPLHTQQSGHITDSLISFAKKYLKKPYHYRPNPQVRFDCSGFSSYVYDHFGYKLKRSSAEQAEQFRKIDRTQLKTGDLVFFSGRRNNRHVGHVGIVVNAYENGKFDFIHSSNQSGIVISNSDENYYAKRYIKAGRVIEENAATVAQTETTANTPDQLSTNNTGKTEIQNVQPEPRPAVYHHVKKGDTLYSIARKYGITVNTLKRQNKLTGDKILPKQKLIITEQAG</sequence>
<gene>
    <name evidence="10" type="ORF">SDC9_40303</name>
</gene>
<keyword evidence="3" id="KW-0732">Signal</keyword>
<evidence type="ECO:0000259" key="8">
    <source>
        <dbReference type="PROSITE" id="PS51782"/>
    </source>
</evidence>
<keyword evidence="4" id="KW-0677">Repeat</keyword>
<dbReference type="SMART" id="SM00257">
    <property type="entry name" value="LysM"/>
    <property type="match status" value="1"/>
</dbReference>
<reference evidence="10" key="1">
    <citation type="submission" date="2019-08" db="EMBL/GenBank/DDBJ databases">
        <authorList>
            <person name="Kucharzyk K."/>
            <person name="Murdoch R.W."/>
            <person name="Higgins S."/>
            <person name="Loffler F."/>
        </authorList>
    </citation>
    <scope>NUCLEOTIDE SEQUENCE</scope>
</reference>
<feature type="region of interest" description="Disordered" evidence="7">
    <location>
        <begin position="186"/>
        <end position="207"/>
    </location>
</feature>
<evidence type="ECO:0000256" key="6">
    <source>
        <dbReference type="ARBA" id="ARBA00022807"/>
    </source>
</evidence>
<evidence type="ECO:0000256" key="7">
    <source>
        <dbReference type="SAM" id="MobiDB-lite"/>
    </source>
</evidence>
<dbReference type="GO" id="GO:0006508">
    <property type="term" value="P:proteolysis"/>
    <property type="evidence" value="ECO:0007669"/>
    <property type="project" value="UniProtKB-KW"/>
</dbReference>
<evidence type="ECO:0000259" key="9">
    <source>
        <dbReference type="PROSITE" id="PS51935"/>
    </source>
</evidence>
<dbReference type="PROSITE" id="PS51935">
    <property type="entry name" value="NLPC_P60"/>
    <property type="match status" value="1"/>
</dbReference>
<evidence type="ECO:0000256" key="1">
    <source>
        <dbReference type="ARBA" id="ARBA00007074"/>
    </source>
</evidence>
<evidence type="ECO:0000256" key="4">
    <source>
        <dbReference type="ARBA" id="ARBA00022737"/>
    </source>
</evidence>
<dbReference type="Pfam" id="PF01476">
    <property type="entry name" value="LysM"/>
    <property type="match status" value="1"/>
</dbReference>
<dbReference type="PANTHER" id="PTHR47360:SF1">
    <property type="entry name" value="ENDOPEPTIDASE NLPC-RELATED"/>
    <property type="match status" value="1"/>
</dbReference>
<dbReference type="AlphaFoldDB" id="A0A644VRY0"/>
<dbReference type="GO" id="GO:0008234">
    <property type="term" value="F:cysteine-type peptidase activity"/>
    <property type="evidence" value="ECO:0007669"/>
    <property type="project" value="UniProtKB-KW"/>
</dbReference>
<dbReference type="SUPFAM" id="SSF54106">
    <property type="entry name" value="LysM domain"/>
    <property type="match status" value="1"/>
</dbReference>
<dbReference type="EMBL" id="VSSQ01000416">
    <property type="protein sequence ID" value="MPL94155.1"/>
    <property type="molecule type" value="Genomic_DNA"/>
</dbReference>
<dbReference type="SUPFAM" id="SSF54001">
    <property type="entry name" value="Cysteine proteinases"/>
    <property type="match status" value="1"/>
</dbReference>
<dbReference type="InterPro" id="IPR000064">
    <property type="entry name" value="NLP_P60_dom"/>
</dbReference>
<proteinExistence type="inferred from homology"/>
<comment type="similarity">
    <text evidence="1">Belongs to the peptidase C40 family.</text>
</comment>
<feature type="domain" description="NlpC/P60" evidence="9">
    <location>
        <begin position="48"/>
        <end position="176"/>
    </location>
</feature>
<accession>A0A644VRY0</accession>
<feature type="domain" description="LysM" evidence="8">
    <location>
        <begin position="217"/>
        <end position="260"/>
    </location>
</feature>
<evidence type="ECO:0000256" key="3">
    <source>
        <dbReference type="ARBA" id="ARBA00022729"/>
    </source>
</evidence>
<dbReference type="InterPro" id="IPR052062">
    <property type="entry name" value="Murein_DD/LD_carboxypeptidase"/>
</dbReference>
<dbReference type="Gene3D" id="3.10.350.10">
    <property type="entry name" value="LysM domain"/>
    <property type="match status" value="1"/>
</dbReference>
<protein>
    <submittedName>
        <fullName evidence="10">Uncharacterized protein</fullName>
    </submittedName>
</protein>
<dbReference type="PROSITE" id="PS51782">
    <property type="entry name" value="LYSM"/>
    <property type="match status" value="1"/>
</dbReference>
<evidence type="ECO:0000256" key="2">
    <source>
        <dbReference type="ARBA" id="ARBA00022670"/>
    </source>
</evidence>
<dbReference type="InterPro" id="IPR038765">
    <property type="entry name" value="Papain-like_cys_pep_sf"/>
</dbReference>
<keyword evidence="2" id="KW-0645">Protease</keyword>
<dbReference type="Pfam" id="PF00877">
    <property type="entry name" value="NLPC_P60"/>
    <property type="match status" value="1"/>
</dbReference>
<dbReference type="Gene3D" id="3.90.1720.10">
    <property type="entry name" value="endopeptidase domain like (from Nostoc punctiforme)"/>
    <property type="match status" value="1"/>
</dbReference>
<dbReference type="InterPro" id="IPR018392">
    <property type="entry name" value="LysM"/>
</dbReference>